<feature type="transmembrane region" description="Helical" evidence="1">
    <location>
        <begin position="6"/>
        <end position="26"/>
    </location>
</feature>
<keyword evidence="1" id="KW-0812">Transmembrane</keyword>
<keyword evidence="1" id="KW-0472">Membrane</keyword>
<dbReference type="AlphaFoldDB" id="A0ABD1N7K5"/>
<accession>A0ABD1N7K5</accession>
<dbReference type="Proteomes" id="UP001603857">
    <property type="component" value="Unassembled WGS sequence"/>
</dbReference>
<evidence type="ECO:0000256" key="1">
    <source>
        <dbReference type="SAM" id="Phobius"/>
    </source>
</evidence>
<gene>
    <name evidence="2" type="ORF">Fmac_005383</name>
</gene>
<proteinExistence type="predicted"/>
<organism evidence="2 3">
    <name type="scientific">Flemingia macrophylla</name>
    <dbReference type="NCBI Taxonomy" id="520843"/>
    <lineage>
        <taxon>Eukaryota</taxon>
        <taxon>Viridiplantae</taxon>
        <taxon>Streptophyta</taxon>
        <taxon>Embryophyta</taxon>
        <taxon>Tracheophyta</taxon>
        <taxon>Spermatophyta</taxon>
        <taxon>Magnoliopsida</taxon>
        <taxon>eudicotyledons</taxon>
        <taxon>Gunneridae</taxon>
        <taxon>Pentapetalae</taxon>
        <taxon>rosids</taxon>
        <taxon>fabids</taxon>
        <taxon>Fabales</taxon>
        <taxon>Fabaceae</taxon>
        <taxon>Papilionoideae</taxon>
        <taxon>50 kb inversion clade</taxon>
        <taxon>NPAAA clade</taxon>
        <taxon>indigoferoid/millettioid clade</taxon>
        <taxon>Phaseoleae</taxon>
        <taxon>Flemingia</taxon>
    </lineage>
</organism>
<evidence type="ECO:0000313" key="2">
    <source>
        <dbReference type="EMBL" id="KAL2344098.1"/>
    </source>
</evidence>
<name>A0ABD1N7K5_9FABA</name>
<sequence>MLSQAPSYSLSRIFFSLPFLPFFFSFPRNPKPFTFPRPLFQKSICLDATQHHPSTMQSNKIMKGK</sequence>
<keyword evidence="3" id="KW-1185">Reference proteome</keyword>
<protein>
    <submittedName>
        <fullName evidence="2">Uncharacterized protein</fullName>
    </submittedName>
</protein>
<reference evidence="2 3" key="1">
    <citation type="submission" date="2024-08" db="EMBL/GenBank/DDBJ databases">
        <title>Insights into the chromosomal genome structure of Flemingia macrophylla.</title>
        <authorList>
            <person name="Ding Y."/>
            <person name="Zhao Y."/>
            <person name="Bi W."/>
            <person name="Wu M."/>
            <person name="Zhao G."/>
            <person name="Gong Y."/>
            <person name="Li W."/>
            <person name="Zhang P."/>
        </authorList>
    </citation>
    <scope>NUCLEOTIDE SEQUENCE [LARGE SCALE GENOMIC DNA]</scope>
    <source>
        <strain evidence="2">DYQJB</strain>
        <tissue evidence="2">Leaf</tissue>
    </source>
</reference>
<dbReference type="EMBL" id="JBGMDY010000002">
    <property type="protein sequence ID" value="KAL2344098.1"/>
    <property type="molecule type" value="Genomic_DNA"/>
</dbReference>
<keyword evidence="1" id="KW-1133">Transmembrane helix</keyword>
<comment type="caution">
    <text evidence="2">The sequence shown here is derived from an EMBL/GenBank/DDBJ whole genome shotgun (WGS) entry which is preliminary data.</text>
</comment>
<evidence type="ECO:0000313" key="3">
    <source>
        <dbReference type="Proteomes" id="UP001603857"/>
    </source>
</evidence>